<name>A0ABT1HYV7_STRSD</name>
<evidence type="ECO:0000313" key="16">
    <source>
        <dbReference type="EMBL" id="MCP2260704.1"/>
    </source>
</evidence>
<dbReference type="PANTHER" id="PTHR12213">
    <property type="entry name" value="CORRINOID ADENOSYLTRANSFERASE"/>
    <property type="match status" value="1"/>
</dbReference>
<dbReference type="EC" id="2.5.1.17" evidence="3 14"/>
<comment type="catalytic activity">
    <reaction evidence="12 14">
        <text>2 cob(II)yrinate a,c diamide + reduced [electron-transfer flavoprotein] + 2 ATP = 2 adenosylcob(III)yrinate a,c-diamide + 2 triphosphate + oxidized [electron-transfer flavoprotein] + 3 H(+)</text>
        <dbReference type="Rhea" id="RHEA:11528"/>
        <dbReference type="Rhea" id="RHEA-COMP:10685"/>
        <dbReference type="Rhea" id="RHEA-COMP:10686"/>
        <dbReference type="ChEBI" id="CHEBI:15378"/>
        <dbReference type="ChEBI" id="CHEBI:18036"/>
        <dbReference type="ChEBI" id="CHEBI:30616"/>
        <dbReference type="ChEBI" id="CHEBI:57692"/>
        <dbReference type="ChEBI" id="CHEBI:58307"/>
        <dbReference type="ChEBI" id="CHEBI:58503"/>
        <dbReference type="ChEBI" id="CHEBI:58537"/>
        <dbReference type="EC" id="2.5.1.17"/>
    </reaction>
</comment>
<evidence type="ECO:0000256" key="14">
    <source>
        <dbReference type="RuleBase" id="RU366026"/>
    </source>
</evidence>
<keyword evidence="5 14" id="KW-0169">Cobalamin biosynthesis</keyword>
<dbReference type="RefSeq" id="WP_253671551.1">
    <property type="nucleotide sequence ID" value="NZ_JAMTCP010000030.1"/>
</dbReference>
<keyword evidence="6 14" id="KW-0808">Transferase</keyword>
<comment type="caution">
    <text evidence="16">The sequence shown here is derived from an EMBL/GenBank/DDBJ whole genome shotgun (WGS) entry which is preliminary data.</text>
</comment>
<feature type="domain" description="Cobalamin adenosyltransferase-like" evidence="15">
    <location>
        <begin position="3"/>
        <end position="167"/>
    </location>
</feature>
<protein>
    <recommendedName>
        <fullName evidence="4 14">Corrinoid adenosyltransferase</fullName>
        <ecNumber evidence="3 14">2.5.1.17</ecNumber>
    </recommendedName>
    <alternativeName>
        <fullName evidence="9 14">Cob(II)alamin adenosyltransferase</fullName>
    </alternativeName>
    <alternativeName>
        <fullName evidence="11 14">Cob(II)yrinic acid a,c-diamide adenosyltransferase</fullName>
    </alternativeName>
    <alternativeName>
        <fullName evidence="10 14">Cobinamide/cobalamin adenosyltransferase</fullName>
    </alternativeName>
</protein>
<dbReference type="SUPFAM" id="SSF89028">
    <property type="entry name" value="Cobalamin adenosyltransferase-like"/>
    <property type="match status" value="1"/>
</dbReference>
<evidence type="ECO:0000256" key="1">
    <source>
        <dbReference type="ARBA" id="ARBA00005121"/>
    </source>
</evidence>
<evidence type="ECO:0000256" key="8">
    <source>
        <dbReference type="ARBA" id="ARBA00022840"/>
    </source>
</evidence>
<evidence type="ECO:0000256" key="2">
    <source>
        <dbReference type="ARBA" id="ARBA00007487"/>
    </source>
</evidence>
<accession>A0ABT1HYV7</accession>
<organism evidence="16 17">
    <name type="scientific">Streptoalloteichus tenebrarius (strain ATCC 17920 / DSM 40477 / JCM 4838 / CBS 697.72 / NBRC 16177 / NCIMB 11028 / NRRL B-12390 / A12253. 1 / ISP 5477)</name>
    <name type="common">Streptomyces tenebrarius</name>
    <dbReference type="NCBI Taxonomy" id="1933"/>
    <lineage>
        <taxon>Bacteria</taxon>
        <taxon>Bacillati</taxon>
        <taxon>Actinomycetota</taxon>
        <taxon>Actinomycetes</taxon>
        <taxon>Pseudonocardiales</taxon>
        <taxon>Pseudonocardiaceae</taxon>
        <taxon>Streptoalloteichus</taxon>
    </lineage>
</organism>
<evidence type="ECO:0000256" key="12">
    <source>
        <dbReference type="ARBA" id="ARBA00048555"/>
    </source>
</evidence>
<dbReference type="InterPro" id="IPR036451">
    <property type="entry name" value="CblAdoTrfase-like_sf"/>
</dbReference>
<sequence length="184" mass="19844">MRIYTRKGDTGRTSLWGGRRVGKDELRIEAIGSVDECNAAIGVALAHGVPEPVAVVLRTVQDTLFVVGSELMAPDRSGPGASVPRLSGQETRHLEQVIDELEAGLPPLRNFVLPGGGIAAAHLHLARTVCRRAERRATALSRAEEVGAEVLTYLNRLADLLFVVARHVNHVAGVVDVPWRNPAR</sequence>
<evidence type="ECO:0000256" key="4">
    <source>
        <dbReference type="ARBA" id="ARBA00020963"/>
    </source>
</evidence>
<comment type="pathway">
    <text evidence="1 14">Cofactor biosynthesis; adenosylcobalamin biosynthesis; adenosylcobalamin from cob(II)yrinate a,c-diamide: step 2/7.</text>
</comment>
<dbReference type="NCBIfam" id="TIGR00636">
    <property type="entry name" value="PduO_Nterm"/>
    <property type="match status" value="1"/>
</dbReference>
<evidence type="ECO:0000256" key="7">
    <source>
        <dbReference type="ARBA" id="ARBA00022741"/>
    </source>
</evidence>
<keyword evidence="17" id="KW-1185">Reference proteome</keyword>
<keyword evidence="7 14" id="KW-0547">Nucleotide-binding</keyword>
<evidence type="ECO:0000256" key="11">
    <source>
        <dbReference type="ARBA" id="ARBA00033354"/>
    </source>
</evidence>
<reference evidence="16 17" key="1">
    <citation type="submission" date="2022-06" db="EMBL/GenBank/DDBJ databases">
        <title>Genomic Encyclopedia of Archaeal and Bacterial Type Strains, Phase II (KMG-II): from individual species to whole genera.</title>
        <authorList>
            <person name="Goeker M."/>
        </authorList>
    </citation>
    <scope>NUCLEOTIDE SEQUENCE [LARGE SCALE GENOMIC DNA]</scope>
    <source>
        <strain evidence="16 17">DSM 40477</strain>
    </source>
</reference>
<evidence type="ECO:0000256" key="10">
    <source>
        <dbReference type="ARBA" id="ARBA00033334"/>
    </source>
</evidence>
<dbReference type="Pfam" id="PF01923">
    <property type="entry name" value="Cob_adeno_trans"/>
    <property type="match status" value="1"/>
</dbReference>
<proteinExistence type="inferred from homology"/>
<evidence type="ECO:0000259" key="15">
    <source>
        <dbReference type="Pfam" id="PF01923"/>
    </source>
</evidence>
<dbReference type="PANTHER" id="PTHR12213:SF0">
    <property type="entry name" value="CORRINOID ADENOSYLTRANSFERASE MMAB"/>
    <property type="match status" value="1"/>
</dbReference>
<evidence type="ECO:0000256" key="6">
    <source>
        <dbReference type="ARBA" id="ARBA00022679"/>
    </source>
</evidence>
<dbReference type="InterPro" id="IPR016030">
    <property type="entry name" value="CblAdoTrfase-like"/>
</dbReference>
<dbReference type="Gene3D" id="1.20.1200.10">
    <property type="entry name" value="Cobalamin adenosyltransferase-like"/>
    <property type="match status" value="1"/>
</dbReference>
<comment type="similarity">
    <text evidence="2 14">Belongs to the Cob(I)alamin adenosyltransferase family.</text>
</comment>
<dbReference type="Proteomes" id="UP001205311">
    <property type="component" value="Unassembled WGS sequence"/>
</dbReference>
<evidence type="ECO:0000256" key="9">
    <source>
        <dbReference type="ARBA" id="ARBA00031529"/>
    </source>
</evidence>
<dbReference type="InterPro" id="IPR029499">
    <property type="entry name" value="PduO-typ"/>
</dbReference>
<comment type="catalytic activity">
    <reaction evidence="13 14">
        <text>2 cob(II)alamin + reduced [electron-transfer flavoprotein] + 2 ATP = 2 adenosylcob(III)alamin + 2 triphosphate + oxidized [electron-transfer flavoprotein] + 3 H(+)</text>
        <dbReference type="Rhea" id="RHEA:28671"/>
        <dbReference type="Rhea" id="RHEA-COMP:10685"/>
        <dbReference type="Rhea" id="RHEA-COMP:10686"/>
        <dbReference type="ChEBI" id="CHEBI:15378"/>
        <dbReference type="ChEBI" id="CHEBI:16304"/>
        <dbReference type="ChEBI" id="CHEBI:18036"/>
        <dbReference type="ChEBI" id="CHEBI:18408"/>
        <dbReference type="ChEBI" id="CHEBI:30616"/>
        <dbReference type="ChEBI" id="CHEBI:57692"/>
        <dbReference type="ChEBI" id="CHEBI:58307"/>
        <dbReference type="EC" id="2.5.1.17"/>
    </reaction>
</comment>
<keyword evidence="8 14" id="KW-0067">ATP-binding</keyword>
<evidence type="ECO:0000313" key="17">
    <source>
        <dbReference type="Proteomes" id="UP001205311"/>
    </source>
</evidence>
<evidence type="ECO:0000256" key="5">
    <source>
        <dbReference type="ARBA" id="ARBA00022573"/>
    </source>
</evidence>
<evidence type="ECO:0000256" key="3">
    <source>
        <dbReference type="ARBA" id="ARBA00012454"/>
    </source>
</evidence>
<gene>
    <name evidence="16" type="ORF">LX15_004424</name>
</gene>
<evidence type="ECO:0000256" key="13">
    <source>
        <dbReference type="ARBA" id="ARBA00048692"/>
    </source>
</evidence>
<dbReference type="EMBL" id="JAMTCP010000030">
    <property type="protein sequence ID" value="MCP2260704.1"/>
    <property type="molecule type" value="Genomic_DNA"/>
</dbReference>